<dbReference type="GO" id="GO:0032502">
    <property type="term" value="P:developmental process"/>
    <property type="evidence" value="ECO:0007669"/>
    <property type="project" value="UniProtKB-ARBA"/>
</dbReference>
<dbReference type="GO" id="GO:0005525">
    <property type="term" value="F:GTP binding"/>
    <property type="evidence" value="ECO:0007669"/>
    <property type="project" value="UniProtKB-KW"/>
</dbReference>
<evidence type="ECO:0000256" key="4">
    <source>
        <dbReference type="ARBA" id="ARBA00022741"/>
    </source>
</evidence>
<evidence type="ECO:0000256" key="1">
    <source>
        <dbReference type="ARBA" id="ARBA00006628"/>
    </source>
</evidence>
<keyword evidence="4 8" id="KW-0547">Nucleotide-binding</keyword>
<feature type="binding site" evidence="8">
    <location>
        <position position="350"/>
    </location>
    <ligand>
        <name>GTP</name>
        <dbReference type="ChEBI" id="CHEBI:37565"/>
    </ligand>
</feature>
<keyword evidence="5 9" id="KW-0460">Magnesium</keyword>
<dbReference type="PROSITE" id="PS51882">
    <property type="entry name" value="G_ALPHA"/>
    <property type="match status" value="1"/>
</dbReference>
<dbReference type="GO" id="GO:0005737">
    <property type="term" value="C:cytoplasm"/>
    <property type="evidence" value="ECO:0007669"/>
    <property type="project" value="TreeGrafter"/>
</dbReference>
<dbReference type="Bgee" id="ENSELUG00000014437">
    <property type="expression patterns" value="Expressed in ovary and 5 other cell types or tissues"/>
</dbReference>
<comment type="similarity">
    <text evidence="1">Belongs to the G-alpha family. G(i/o/t/z) subfamily.</text>
</comment>
<feature type="binding site" evidence="8">
    <location>
        <begin position="64"/>
        <end position="69"/>
    </location>
    <ligand>
        <name>GTP</name>
        <dbReference type="ChEBI" id="CHEBI:37565"/>
    </ligand>
</feature>
<dbReference type="GeneID" id="105013037"/>
<dbReference type="Gene3D" id="3.40.50.300">
    <property type="entry name" value="P-loop containing nucleotide triphosphate hydrolases"/>
    <property type="match status" value="1"/>
</dbReference>
<protein>
    <recommendedName>
        <fullName evidence="12">Guanine nucleotide binding protein (G protein) alpha v1</fullName>
    </recommendedName>
</protein>
<feature type="binding site" evidence="8">
    <location>
        <begin position="172"/>
        <end position="173"/>
    </location>
    <ligand>
        <name>GTP</name>
        <dbReference type="ChEBI" id="CHEBI:37565"/>
    </ligand>
</feature>
<dbReference type="CDD" id="cd00066">
    <property type="entry name" value="G-alpha"/>
    <property type="match status" value="1"/>
</dbReference>
<dbReference type="PANTHER" id="PTHR10218">
    <property type="entry name" value="GTP-BINDING PROTEIN ALPHA SUBUNIT"/>
    <property type="match status" value="1"/>
</dbReference>
<dbReference type="GO" id="GO:0007188">
    <property type="term" value="P:adenylate cyclase-modulating G protein-coupled receptor signaling pathway"/>
    <property type="evidence" value="ECO:0007669"/>
    <property type="project" value="TreeGrafter"/>
</dbReference>
<dbReference type="SUPFAM" id="SSF47895">
    <property type="entry name" value="Transducin (alpha subunit), insertion domain"/>
    <property type="match status" value="1"/>
</dbReference>
<dbReference type="FunFam" id="1.10.400.10:FF:000007">
    <property type="entry name" value="Guanine nucleotide-binding protein subunit alpha"/>
    <property type="match status" value="1"/>
</dbReference>
<dbReference type="InterPro" id="IPR027417">
    <property type="entry name" value="P-loop_NTPase"/>
</dbReference>
<feature type="binding site" evidence="8">
    <location>
        <begin position="197"/>
        <end position="203"/>
    </location>
    <ligand>
        <name>GTP</name>
        <dbReference type="ChEBI" id="CHEBI:37565"/>
    </ligand>
</feature>
<dbReference type="RefSeq" id="XP_010872583.2">
    <property type="nucleotide sequence ID" value="XM_010874281.3"/>
</dbReference>
<accession>A0A3P8YCU7</accession>
<dbReference type="InterPro" id="IPR001019">
    <property type="entry name" value="Gprotein_alpha_su"/>
</dbReference>
<evidence type="ECO:0000256" key="8">
    <source>
        <dbReference type="PIRSR" id="PIRSR601019-1"/>
    </source>
</evidence>
<dbReference type="Pfam" id="PF00503">
    <property type="entry name" value="G-alpha"/>
    <property type="match status" value="1"/>
</dbReference>
<dbReference type="Proteomes" id="UP000265140">
    <property type="component" value="Chromosome 11"/>
</dbReference>
<dbReference type="SUPFAM" id="SSF52540">
    <property type="entry name" value="P-loop containing nucleoside triphosphate hydrolases"/>
    <property type="match status" value="1"/>
</dbReference>
<reference evidence="10" key="4">
    <citation type="submission" date="2025-09" db="UniProtKB">
        <authorList>
            <consortium name="Ensembl"/>
        </authorList>
    </citation>
    <scope>IDENTIFICATION</scope>
</reference>
<keyword evidence="6 8" id="KW-0342">GTP-binding</keyword>
<dbReference type="Ensembl" id="ENSELUT00000023180.3">
    <property type="protein sequence ID" value="ENSELUP00000014407.2"/>
    <property type="gene ID" value="ENSELUG00000014437.3"/>
</dbReference>
<dbReference type="GO" id="GO:0001664">
    <property type="term" value="F:G protein-coupled receptor binding"/>
    <property type="evidence" value="ECO:0007669"/>
    <property type="project" value="TreeGrafter"/>
</dbReference>
<feature type="binding site" evidence="9">
    <location>
        <position position="203"/>
    </location>
    <ligand>
        <name>Mg(2+)</name>
        <dbReference type="ChEBI" id="CHEBI:18420"/>
    </ligand>
</feature>
<keyword evidence="7" id="KW-0807">Transducer</keyword>
<dbReference type="PRINTS" id="PR00318">
    <property type="entry name" value="GPROTEINA"/>
</dbReference>
<dbReference type="GO" id="GO:0005834">
    <property type="term" value="C:heterotrimeric G-protein complex"/>
    <property type="evidence" value="ECO:0007669"/>
    <property type="project" value="TreeGrafter"/>
</dbReference>
<dbReference type="SMART" id="SM00275">
    <property type="entry name" value="G_alpha"/>
    <property type="match status" value="1"/>
</dbReference>
<evidence type="ECO:0000256" key="7">
    <source>
        <dbReference type="ARBA" id="ARBA00023224"/>
    </source>
</evidence>
<dbReference type="STRING" id="8010.ENSELUP00000014407"/>
<evidence type="ECO:0000256" key="5">
    <source>
        <dbReference type="ARBA" id="ARBA00022842"/>
    </source>
</evidence>
<reference evidence="10" key="3">
    <citation type="submission" date="2025-08" db="UniProtKB">
        <authorList>
            <consortium name="Ensembl"/>
        </authorList>
    </citation>
    <scope>IDENTIFICATION</scope>
</reference>
<dbReference type="GO" id="GO:0046872">
    <property type="term" value="F:metal ion binding"/>
    <property type="evidence" value="ECO:0007669"/>
    <property type="project" value="UniProtKB-KW"/>
</dbReference>
<dbReference type="GO" id="GO:0003924">
    <property type="term" value="F:GTPase activity"/>
    <property type="evidence" value="ECO:0007669"/>
    <property type="project" value="InterPro"/>
</dbReference>
<feature type="binding site" evidence="8">
    <location>
        <begin position="291"/>
        <end position="294"/>
    </location>
    <ligand>
        <name>GTP</name>
        <dbReference type="ChEBI" id="CHEBI:37565"/>
    </ligand>
</feature>
<reference evidence="10" key="2">
    <citation type="submission" date="2020-02" db="EMBL/GenBank/DDBJ databases">
        <title>Esox lucius (northern pike) genome, fEsoLuc1, primary haplotype.</title>
        <authorList>
            <person name="Myers G."/>
            <person name="Karagic N."/>
            <person name="Meyer A."/>
            <person name="Pippel M."/>
            <person name="Reichard M."/>
            <person name="Winkler S."/>
            <person name="Tracey A."/>
            <person name="Sims Y."/>
            <person name="Howe K."/>
            <person name="Rhie A."/>
            <person name="Formenti G."/>
            <person name="Durbin R."/>
            <person name="Fedrigo O."/>
            <person name="Jarvis E.D."/>
        </authorList>
    </citation>
    <scope>NUCLEOTIDE SEQUENCE [LARGE SCALE GENOMIC DNA]</scope>
</reference>
<evidence type="ECO:0000256" key="2">
    <source>
        <dbReference type="ARBA" id="ARBA00011356"/>
    </source>
</evidence>
<name>A0A3P8YCU7_ESOLU</name>
<dbReference type="OrthoDB" id="5817230at2759"/>
<feature type="binding site" evidence="8">
    <location>
        <begin position="222"/>
        <end position="226"/>
    </location>
    <ligand>
        <name>GTP</name>
        <dbReference type="ChEBI" id="CHEBI:37565"/>
    </ligand>
</feature>
<feature type="binding site" evidence="9">
    <location>
        <position position="68"/>
    </location>
    <ligand>
        <name>Mg(2+)</name>
        <dbReference type="ChEBI" id="CHEBI:18420"/>
    </ligand>
</feature>
<evidence type="ECO:0000313" key="10">
    <source>
        <dbReference type="Ensembl" id="ENSELUP00000014407.2"/>
    </source>
</evidence>
<proteinExistence type="inferred from homology"/>
<evidence type="ECO:0000313" key="11">
    <source>
        <dbReference type="Proteomes" id="UP000265140"/>
    </source>
</evidence>
<evidence type="ECO:0000256" key="3">
    <source>
        <dbReference type="ARBA" id="ARBA00022723"/>
    </source>
</evidence>
<evidence type="ECO:0000256" key="9">
    <source>
        <dbReference type="PIRSR" id="PIRSR601019-2"/>
    </source>
</evidence>
<keyword evidence="3 9" id="KW-0479">Metal-binding</keyword>
<comment type="subunit">
    <text evidence="2">G proteins are composed of 3 units; alpha, beta and gamma. The alpha chain contains the guanine nucleotide binding site.</text>
</comment>
<reference evidence="11" key="1">
    <citation type="journal article" date="2014" name="PLoS ONE">
        <title>The genome and linkage map of the northern pike (Esox lucius): conserved synteny revealed between the salmonid sister group and the Neoteleostei.</title>
        <authorList>
            <person name="Rondeau E.B."/>
            <person name="Minkley D.R."/>
            <person name="Leong J.S."/>
            <person name="Messmer A.M."/>
            <person name="Jantzen J.R."/>
            <person name="von Schalburg K.R."/>
            <person name="Lemon C."/>
            <person name="Bird N.H."/>
            <person name="Koop B.F."/>
        </authorList>
    </citation>
    <scope>NUCLEOTIDE SEQUENCE</scope>
</reference>
<dbReference type="InterPro" id="IPR011025">
    <property type="entry name" value="GproteinA_insert"/>
</dbReference>
<dbReference type="FunFam" id="3.40.50.300:FF:002307">
    <property type="entry name" value="Guanine nucleotide-binding protein G(k) subunit alpha"/>
    <property type="match status" value="1"/>
</dbReference>
<evidence type="ECO:0000256" key="6">
    <source>
        <dbReference type="ARBA" id="ARBA00023134"/>
    </source>
</evidence>
<sequence>MFRCFNILPASMQMCVRAMFSHPKVNTEEEKRAKMQSSKIEQDLFEQAKLEVNVIEILLLGAAESGKSTLVKQIKVMHSHGFSKPELISFKTAVLDNLLMSMKCVLRGMGQLRINLANKKNKVHARSVLSCGQCFGEDGELLPFVALAFCALWADQGVRAAATRGYEFELNDSALYFFKNISRIIAPNYIPIQSDVLRVRVRTCGIIETQFRVNHTVFRMYDVGGQRTERRKWLNYFDRVQAVLFVVGLSGYDMTLMEDPSVNRLQESLSLFTSICTNPVFRLTALVLFMNKCDLFQEKILNPKRHLRLYLPSYKEADCDVDAAARHITAMFVACNSTPNKMVYHHYTTATDTHSVGVVFQVVLDTIVKANLEAVSLL</sequence>
<keyword evidence="11" id="KW-1185">Reference proteome</keyword>
<dbReference type="PANTHER" id="PTHR10218:SF231">
    <property type="entry name" value="GUANINE NUCLEOTIDE BINDING PROTEIN (G PROTEIN) ALPHA V1"/>
    <property type="match status" value="1"/>
</dbReference>
<dbReference type="GO" id="GO:0031683">
    <property type="term" value="F:G-protein beta/gamma-subunit complex binding"/>
    <property type="evidence" value="ECO:0007669"/>
    <property type="project" value="InterPro"/>
</dbReference>
<dbReference type="InParanoid" id="A0A3P8YCU7"/>
<dbReference type="Gene3D" id="1.10.400.10">
    <property type="entry name" value="GI Alpha 1, domain 2-like"/>
    <property type="match status" value="1"/>
</dbReference>
<evidence type="ECO:0008006" key="12">
    <source>
        <dbReference type="Google" id="ProtNLM"/>
    </source>
</evidence>
<organism evidence="10 11">
    <name type="scientific">Esox lucius</name>
    <name type="common">Northern pike</name>
    <dbReference type="NCBI Taxonomy" id="8010"/>
    <lineage>
        <taxon>Eukaryota</taxon>
        <taxon>Metazoa</taxon>
        <taxon>Chordata</taxon>
        <taxon>Craniata</taxon>
        <taxon>Vertebrata</taxon>
        <taxon>Euteleostomi</taxon>
        <taxon>Actinopterygii</taxon>
        <taxon>Neopterygii</taxon>
        <taxon>Teleostei</taxon>
        <taxon>Protacanthopterygii</taxon>
        <taxon>Esociformes</taxon>
        <taxon>Esocidae</taxon>
        <taxon>Esox</taxon>
    </lineage>
</organism>
<dbReference type="GeneTree" id="ENSGT00940000164753"/>
<dbReference type="AlphaFoldDB" id="A0A3P8YCU7"/>
<dbReference type="OMA" id="SCFDSIH"/>